<name>A0AAP4K6U6_9XANT</name>
<dbReference type="AlphaFoldDB" id="A0AAP4K6U6"/>
<protein>
    <submittedName>
        <fullName evidence="2">Uncharacterized protein</fullName>
    </submittedName>
</protein>
<sequence>MAAKLWEDTVVTALRDAQWMNCKGHALPQTFPPGFVKLDGNAESALGDLLYSSGERYYLIEVKSGRPDISSEWIDSDGKYKPKKIYSSLTFLWKELEKASSQKNDPDTGFYRNAILQSAACHYFSYWNEWTLGNIATGEVVVEPYIAACLDLLDLKLAPNKFGIRPWNNNNFLLGREINGEILAGKALAVQKMLSESYRGFAVAKKNGILHTKNSYPLGLPLPQFQDYINTLTDTAGKGELDIHAIVLSNTGRVFKAVSSTAELRNFLTPDLLETKSPEQKLILINQSNPSSLRSTAGKPKNGSSKS</sequence>
<gene>
    <name evidence="2" type="ORF">QSH54_02600</name>
</gene>
<feature type="region of interest" description="Disordered" evidence="1">
    <location>
        <begin position="286"/>
        <end position="307"/>
    </location>
</feature>
<organism evidence="2">
    <name type="scientific">Xanthomonas arboricola pv. pruni</name>
    <dbReference type="NCBI Taxonomy" id="69929"/>
    <lineage>
        <taxon>Bacteria</taxon>
        <taxon>Pseudomonadati</taxon>
        <taxon>Pseudomonadota</taxon>
        <taxon>Gammaproteobacteria</taxon>
        <taxon>Lysobacterales</taxon>
        <taxon>Lysobacteraceae</taxon>
        <taxon>Xanthomonas</taxon>
    </lineage>
</organism>
<reference evidence="2" key="1">
    <citation type="submission" date="2023-06" db="EMBL/GenBank/DDBJ databases">
        <title>Genome sequences of Xanthomonas arboricola from Serbia and Montenegro.</title>
        <authorList>
            <person name="Ilicic R."/>
            <person name="Jelusic A."/>
            <person name="Harrison J."/>
            <person name="Greer S."/>
            <person name="Grant M."/>
            <person name="Vicente J."/>
            <person name="Popovic Milovanovic T."/>
            <person name="Studholme D.J."/>
        </authorList>
    </citation>
    <scope>NUCLEOTIDE SEQUENCE</scope>
    <source>
        <strain evidence="2">Xp320</strain>
    </source>
</reference>
<accession>A0AAP4K6U6</accession>
<feature type="compositionally biased region" description="Polar residues" evidence="1">
    <location>
        <begin position="286"/>
        <end position="295"/>
    </location>
</feature>
<dbReference type="EMBL" id="JASVYU010000002">
    <property type="protein sequence ID" value="MDN0285565.1"/>
    <property type="molecule type" value="Genomic_DNA"/>
</dbReference>
<comment type="caution">
    <text evidence="2">The sequence shown here is derived from an EMBL/GenBank/DDBJ whole genome shotgun (WGS) entry which is preliminary data.</text>
</comment>
<dbReference type="RefSeq" id="WP_126750503.1">
    <property type="nucleotide sequence ID" value="NZ_CP044334.1"/>
</dbReference>
<evidence type="ECO:0000256" key="1">
    <source>
        <dbReference type="SAM" id="MobiDB-lite"/>
    </source>
</evidence>
<evidence type="ECO:0000313" key="2">
    <source>
        <dbReference type="EMBL" id="MDN0285565.1"/>
    </source>
</evidence>
<proteinExistence type="predicted"/>